<name>A0A0A9YFM5_LYGHE</name>
<dbReference type="EMBL" id="GBHO01013696">
    <property type="protein sequence ID" value="JAG29908.1"/>
    <property type="molecule type" value="Transcribed_RNA"/>
</dbReference>
<dbReference type="PROSITE" id="PS51545">
    <property type="entry name" value="PIK_HELICAL"/>
    <property type="match status" value="1"/>
</dbReference>
<gene>
    <name evidence="2" type="primary">pikE</name>
    <name evidence="2" type="ORF">CM83_3441</name>
</gene>
<dbReference type="InterPro" id="IPR016024">
    <property type="entry name" value="ARM-type_fold"/>
</dbReference>
<dbReference type="InterPro" id="IPR042236">
    <property type="entry name" value="PI3K_accessory_sf"/>
</dbReference>
<accession>A0A0A9YFM5</accession>
<keyword evidence="2" id="KW-0418">Kinase</keyword>
<feature type="domain" description="PIK helical" evidence="1">
    <location>
        <begin position="1"/>
        <end position="99"/>
    </location>
</feature>
<dbReference type="GO" id="GO:0052742">
    <property type="term" value="F:phosphatidylinositol kinase activity"/>
    <property type="evidence" value="ECO:0007669"/>
    <property type="project" value="TreeGrafter"/>
</dbReference>
<dbReference type="AlphaFoldDB" id="A0A0A9YFM5"/>
<dbReference type="SUPFAM" id="SSF48371">
    <property type="entry name" value="ARM repeat"/>
    <property type="match status" value="1"/>
</dbReference>
<reference evidence="2" key="2">
    <citation type="submission" date="2014-07" db="EMBL/GenBank/DDBJ databases">
        <authorList>
            <person name="Hull J."/>
        </authorList>
    </citation>
    <scope>NUCLEOTIDE SEQUENCE</scope>
</reference>
<dbReference type="GO" id="GO:0046854">
    <property type="term" value="P:phosphatidylinositol phosphate biosynthetic process"/>
    <property type="evidence" value="ECO:0007669"/>
    <property type="project" value="InterPro"/>
</dbReference>
<dbReference type="GO" id="GO:0048015">
    <property type="term" value="P:phosphatidylinositol-mediated signaling"/>
    <property type="evidence" value="ECO:0007669"/>
    <property type="project" value="TreeGrafter"/>
</dbReference>
<sequence>MLYEYMHQPPLTPYTHQQRQLIYTFRYHLLHNPHSLTKFLRCINWNNEEQCLEAITIIRMWDAIDPHEALQLLTRNYTNIHIRSYGVQQLSSIDESSLR</sequence>
<evidence type="ECO:0000259" key="1">
    <source>
        <dbReference type="PROSITE" id="PS51545"/>
    </source>
</evidence>
<dbReference type="InterPro" id="IPR015433">
    <property type="entry name" value="PI3/4_kinase"/>
</dbReference>
<proteinExistence type="predicted"/>
<dbReference type="GO" id="GO:0005737">
    <property type="term" value="C:cytoplasm"/>
    <property type="evidence" value="ECO:0007669"/>
    <property type="project" value="TreeGrafter"/>
</dbReference>
<dbReference type="Pfam" id="PF00613">
    <property type="entry name" value="PI3Ka"/>
    <property type="match status" value="1"/>
</dbReference>
<keyword evidence="2" id="KW-0808">Transferase</keyword>
<reference evidence="2" key="1">
    <citation type="journal article" date="2014" name="PLoS ONE">
        <title>Transcriptome-Based Identification of ABC Transporters in the Western Tarnished Plant Bug Lygus hesperus.</title>
        <authorList>
            <person name="Hull J.J."/>
            <person name="Chaney K."/>
            <person name="Geib S.M."/>
            <person name="Fabrick J.A."/>
            <person name="Brent C.S."/>
            <person name="Walsh D."/>
            <person name="Lavine L.C."/>
        </authorList>
    </citation>
    <scope>NUCLEOTIDE SEQUENCE</scope>
</reference>
<dbReference type="InterPro" id="IPR001263">
    <property type="entry name" value="PI3K_accessory_dom"/>
</dbReference>
<evidence type="ECO:0000313" key="2">
    <source>
        <dbReference type="EMBL" id="JAG29908.1"/>
    </source>
</evidence>
<dbReference type="GO" id="GO:0016020">
    <property type="term" value="C:membrane"/>
    <property type="evidence" value="ECO:0007669"/>
    <property type="project" value="TreeGrafter"/>
</dbReference>
<protein>
    <submittedName>
        <fullName evidence="2">Phosphatidylinositol 3-kinase VPS34-like protein</fullName>
    </submittedName>
</protein>
<organism evidence="2">
    <name type="scientific">Lygus hesperus</name>
    <name type="common">Western plant bug</name>
    <dbReference type="NCBI Taxonomy" id="30085"/>
    <lineage>
        <taxon>Eukaryota</taxon>
        <taxon>Metazoa</taxon>
        <taxon>Ecdysozoa</taxon>
        <taxon>Arthropoda</taxon>
        <taxon>Hexapoda</taxon>
        <taxon>Insecta</taxon>
        <taxon>Pterygota</taxon>
        <taxon>Neoptera</taxon>
        <taxon>Paraneoptera</taxon>
        <taxon>Hemiptera</taxon>
        <taxon>Heteroptera</taxon>
        <taxon>Panheteroptera</taxon>
        <taxon>Cimicomorpha</taxon>
        <taxon>Miridae</taxon>
        <taxon>Mirini</taxon>
        <taxon>Lygus</taxon>
    </lineage>
</organism>
<dbReference type="PANTHER" id="PTHR10048">
    <property type="entry name" value="PHOSPHATIDYLINOSITOL KINASE"/>
    <property type="match status" value="1"/>
</dbReference>
<dbReference type="Gene3D" id="1.25.40.70">
    <property type="entry name" value="Phosphatidylinositol 3-kinase, accessory domain (PIK)"/>
    <property type="match status" value="1"/>
</dbReference>